<sequence length="338" mass="38196">MIPRATIPPDQRGEPWFEDGNIILLTEDADTDTSIAFKVHRGVLARHSELFQSMFELPSPAATDIEVADSCQVVRMHDRPTELSALIRALYDGPTFQHQGIEDFYYVAGVLRLSTKYFIAHLRRQAIRHLLETWPHTLQGHDQFIERAVKAPLVNDLTYPYVHPLHVLNLARETHVSVVVPSALYFLSLYTLPDLLRGDHPKLLVAHPSRPSAQLSARDLTDYTLMFQHRIAAVLDFIRQDCSARQACDTCVAANGGCQKAFVRLGSRLSRSWVVRTGPLHYMVQAISELADDPQVCAQCRRAFRRDVIALREKIWAELPGVVGLPSWEELEKTDMAG</sequence>
<evidence type="ECO:0000313" key="2">
    <source>
        <dbReference type="EMBL" id="VWO99865.1"/>
    </source>
</evidence>
<dbReference type="InterPro" id="IPR011333">
    <property type="entry name" value="SKP1/BTB/POZ_sf"/>
</dbReference>
<organism evidence="2">
    <name type="scientific">Ganoderma boninense</name>
    <dbReference type="NCBI Taxonomy" id="34458"/>
    <lineage>
        <taxon>Eukaryota</taxon>
        <taxon>Fungi</taxon>
        <taxon>Dikarya</taxon>
        <taxon>Basidiomycota</taxon>
        <taxon>Agaricomycotina</taxon>
        <taxon>Agaricomycetes</taxon>
        <taxon>Polyporales</taxon>
        <taxon>Polyporaceae</taxon>
        <taxon>Ganoderma</taxon>
    </lineage>
</organism>
<dbReference type="SUPFAM" id="SSF54695">
    <property type="entry name" value="POZ domain"/>
    <property type="match status" value="1"/>
</dbReference>
<dbReference type="Gene3D" id="3.30.710.10">
    <property type="entry name" value="Potassium Channel Kv1.1, Chain A"/>
    <property type="match status" value="1"/>
</dbReference>
<gene>
    <name evidence="2" type="primary">I1RFQ3</name>
</gene>
<accession>A0A5K1K309</accession>
<dbReference type="PROSITE" id="PS50097">
    <property type="entry name" value="BTB"/>
    <property type="match status" value="1"/>
</dbReference>
<protein>
    <recommendedName>
        <fullName evidence="1">BTB domain-containing protein</fullName>
    </recommendedName>
</protein>
<proteinExistence type="predicted"/>
<feature type="domain" description="BTB" evidence="1">
    <location>
        <begin position="20"/>
        <end position="99"/>
    </location>
</feature>
<dbReference type="Pfam" id="PF00651">
    <property type="entry name" value="BTB"/>
    <property type="match status" value="1"/>
</dbReference>
<dbReference type="EMBL" id="LR727968">
    <property type="protein sequence ID" value="VWO99865.1"/>
    <property type="molecule type" value="Genomic_DNA"/>
</dbReference>
<dbReference type="AlphaFoldDB" id="A0A5K1K309"/>
<evidence type="ECO:0000259" key="1">
    <source>
        <dbReference type="PROSITE" id="PS50097"/>
    </source>
</evidence>
<dbReference type="InterPro" id="IPR000210">
    <property type="entry name" value="BTB/POZ_dom"/>
</dbReference>
<name>A0A5K1K309_9APHY</name>
<dbReference type="CDD" id="cd18186">
    <property type="entry name" value="BTB_POZ_ZBTB_KLHL-like"/>
    <property type="match status" value="1"/>
</dbReference>
<reference evidence="2" key="1">
    <citation type="submission" date="2019-10" db="EMBL/GenBank/DDBJ databases">
        <authorList>
            <person name="Nor Muhammad N."/>
        </authorList>
    </citation>
    <scope>NUCLEOTIDE SEQUENCE</scope>
</reference>